<sequence>MIKKFNAGEYVDQMALLLDLQLPDEYRDEVVANFEKIQTIAKLVNEFPLPQNIEAAPIFKP</sequence>
<proteinExistence type="predicted"/>
<dbReference type="Proteomes" id="UP000620559">
    <property type="component" value="Unassembled WGS sequence"/>
</dbReference>
<dbReference type="EMBL" id="JADEWL010000114">
    <property type="protein sequence ID" value="MBE9215721.1"/>
    <property type="molecule type" value="Genomic_DNA"/>
</dbReference>
<dbReference type="AlphaFoldDB" id="A0A8J7F3Q3"/>
<dbReference type="InterPro" id="IPR025148">
    <property type="entry name" value="AtzG-like"/>
</dbReference>
<name>A0A8J7F3Q3_9CYAN</name>
<evidence type="ECO:0000313" key="1">
    <source>
        <dbReference type="EMBL" id="MBE9215721.1"/>
    </source>
</evidence>
<comment type="caution">
    <text evidence="1">The sequence shown here is derived from an EMBL/GenBank/DDBJ whole genome shotgun (WGS) entry which is preliminary data.</text>
</comment>
<accession>A0A8J7F3Q3</accession>
<protein>
    <submittedName>
        <fullName evidence="1">DUF4089 domain-containing protein</fullName>
    </submittedName>
</protein>
<dbReference type="RefSeq" id="WP_193923921.1">
    <property type="nucleotide sequence ID" value="NZ_JADEWL010000114.1"/>
</dbReference>
<evidence type="ECO:0000313" key="2">
    <source>
        <dbReference type="Proteomes" id="UP000620559"/>
    </source>
</evidence>
<dbReference type="Pfam" id="PF13318">
    <property type="entry name" value="AtzG-like"/>
    <property type="match status" value="1"/>
</dbReference>
<gene>
    <name evidence="1" type="ORF">IQ247_24155</name>
</gene>
<keyword evidence="2" id="KW-1185">Reference proteome</keyword>
<organism evidence="1 2">
    <name type="scientific">Plectonema cf. radiosum LEGE 06105</name>
    <dbReference type="NCBI Taxonomy" id="945769"/>
    <lineage>
        <taxon>Bacteria</taxon>
        <taxon>Bacillati</taxon>
        <taxon>Cyanobacteriota</taxon>
        <taxon>Cyanophyceae</taxon>
        <taxon>Oscillatoriophycideae</taxon>
        <taxon>Oscillatoriales</taxon>
        <taxon>Microcoleaceae</taxon>
        <taxon>Plectonema</taxon>
    </lineage>
</organism>
<reference evidence="1" key="1">
    <citation type="submission" date="2020-10" db="EMBL/GenBank/DDBJ databases">
        <authorList>
            <person name="Castelo-Branco R."/>
            <person name="Eusebio N."/>
            <person name="Adriana R."/>
            <person name="Vieira A."/>
            <person name="Brugerolle De Fraissinette N."/>
            <person name="Rezende De Castro R."/>
            <person name="Schneider M.P."/>
            <person name="Vasconcelos V."/>
            <person name="Leao P.N."/>
        </authorList>
    </citation>
    <scope>NUCLEOTIDE SEQUENCE</scope>
    <source>
        <strain evidence="1">LEGE 06105</strain>
    </source>
</reference>